<dbReference type="AlphaFoldDB" id="A0A4R6B4U5"/>
<dbReference type="EMBL" id="SMZO01000006">
    <property type="protein sequence ID" value="TDL90688.1"/>
    <property type="molecule type" value="Genomic_DNA"/>
</dbReference>
<dbReference type="InterPro" id="IPR041698">
    <property type="entry name" value="Methyltransf_25"/>
</dbReference>
<dbReference type="Pfam" id="PF13649">
    <property type="entry name" value="Methyltransf_25"/>
    <property type="match status" value="1"/>
</dbReference>
<evidence type="ECO:0000313" key="4">
    <source>
        <dbReference type="Proteomes" id="UP000294562"/>
    </source>
</evidence>
<comment type="caution">
    <text evidence="3">The sequence shown here is derived from an EMBL/GenBank/DDBJ whole genome shotgun (WGS) entry which is preliminary data.</text>
</comment>
<protein>
    <submittedName>
        <fullName evidence="3">Class I SAM-dependent methyltransferase</fullName>
    </submittedName>
</protein>
<dbReference type="InterPro" id="IPR029063">
    <property type="entry name" value="SAM-dependent_MTases_sf"/>
</dbReference>
<gene>
    <name evidence="3" type="ORF">E2L05_04005</name>
</gene>
<sequence>MTPVSAPDHLAQVHAGTPGVYRRQAAVWNAGRMGDLYEQKWLDRIVDGLEPGAPVLDLGCGGGDPIAIYLLQRGFSVTGLDASPEMLAIARDRLPDLHTVLGDMREAELPSGQGAIIGWDSFFHLSASEQVALIPRLAAALRPGGRLLLTVGPAASEGIGSVGGEAVYHASLAQNEYAARFGAARCDVIAFEPEDPNCRGRSVLLSQRRA</sequence>
<organism evidence="3 4">
    <name type="scientific">Meridianimarinicoccus aquatilis</name>
    <dbReference type="NCBI Taxonomy" id="2552766"/>
    <lineage>
        <taxon>Bacteria</taxon>
        <taxon>Pseudomonadati</taxon>
        <taxon>Pseudomonadota</taxon>
        <taxon>Alphaproteobacteria</taxon>
        <taxon>Rhodobacterales</taxon>
        <taxon>Paracoccaceae</taxon>
        <taxon>Meridianimarinicoccus</taxon>
    </lineage>
</organism>
<reference evidence="3 4" key="1">
    <citation type="submission" date="2019-03" db="EMBL/GenBank/DDBJ databases">
        <title>Rhodobacteraceae bacterium SM1902, a new member of the family Rhodobacteraceae isolated from Yantai.</title>
        <authorList>
            <person name="Sun Y."/>
        </authorList>
    </citation>
    <scope>NUCLEOTIDE SEQUENCE [LARGE SCALE GENOMIC DNA]</scope>
    <source>
        <strain evidence="3 4">SM1902</strain>
    </source>
</reference>
<dbReference type="GO" id="GO:0008168">
    <property type="term" value="F:methyltransferase activity"/>
    <property type="evidence" value="ECO:0007669"/>
    <property type="project" value="UniProtKB-KW"/>
</dbReference>
<evidence type="ECO:0000256" key="1">
    <source>
        <dbReference type="ARBA" id="ARBA00022679"/>
    </source>
</evidence>
<dbReference type="PANTHER" id="PTHR43861">
    <property type="entry name" value="TRANS-ACONITATE 2-METHYLTRANSFERASE-RELATED"/>
    <property type="match status" value="1"/>
</dbReference>
<evidence type="ECO:0000259" key="2">
    <source>
        <dbReference type="Pfam" id="PF13649"/>
    </source>
</evidence>
<name>A0A4R6B4U5_9RHOB</name>
<feature type="domain" description="Methyltransferase" evidence="2">
    <location>
        <begin position="55"/>
        <end position="145"/>
    </location>
</feature>
<dbReference type="Gene3D" id="3.40.50.150">
    <property type="entry name" value="Vaccinia Virus protein VP39"/>
    <property type="match status" value="1"/>
</dbReference>
<dbReference type="RefSeq" id="WP_133341602.1">
    <property type="nucleotide sequence ID" value="NZ_SMZO01000006.1"/>
</dbReference>
<keyword evidence="3" id="KW-0489">Methyltransferase</keyword>
<proteinExistence type="predicted"/>
<dbReference type="OrthoDB" id="9765084at2"/>
<dbReference type="Proteomes" id="UP000294562">
    <property type="component" value="Unassembled WGS sequence"/>
</dbReference>
<dbReference type="GO" id="GO:0032259">
    <property type="term" value="P:methylation"/>
    <property type="evidence" value="ECO:0007669"/>
    <property type="project" value="UniProtKB-KW"/>
</dbReference>
<accession>A0A4R6B4U5</accession>
<keyword evidence="4" id="KW-1185">Reference proteome</keyword>
<dbReference type="SUPFAM" id="SSF53335">
    <property type="entry name" value="S-adenosyl-L-methionine-dependent methyltransferases"/>
    <property type="match status" value="1"/>
</dbReference>
<keyword evidence="1 3" id="KW-0808">Transferase</keyword>
<evidence type="ECO:0000313" key="3">
    <source>
        <dbReference type="EMBL" id="TDL90688.1"/>
    </source>
</evidence>
<dbReference type="CDD" id="cd02440">
    <property type="entry name" value="AdoMet_MTases"/>
    <property type="match status" value="1"/>
</dbReference>